<name>A0ACB7V404_DIOAL</name>
<accession>A0ACB7V404</accession>
<keyword evidence="1" id="KW-0723">Serine/threonine-protein kinase</keyword>
<dbReference type="EC" id="2.7.11.1" evidence="1"/>
<gene>
    <name evidence="1" type="ORF">IHE45_12G091300</name>
</gene>
<keyword evidence="1" id="KW-0418">Kinase</keyword>
<sequence>MHHNNENSKLHHPPPNKQTSHKSTTLMAFTQPLILLTLLLLLLFPIVFSQQPDFLYTGFAGASSNTSTNTNMSLNGVAEIQPNGILRLTNETTRLIGHAFYPTPLLFKNSTDGTVFSFSTSFAFSIVPEYPKLGGHGLAFVISTTSTLPGALPSQYLGLLNANDNGNITNHIFAVEFDTVQDFEFGDINDNHVGVDINSMTSNASQPAAYFAGDSTKRDLNLKSGDTILAWVDYDSVSKVLNVTISPSSTKPHIPIISFPVDLSPILHDHMFVGFSASTGLLASSHYLFGWSFKMNGVARSLDLSSLPSLPKPPKKNTTLVIAISVASVVFVIAAVSAAAYLYYKIKTADVIEPWELECGPHRFSYKELKHATKGFRDRELLGFGGFGKVYKGILPGTKTQVAVKRVSHESRQGIREFVAEIASIGRLRHRNLVQLQGWCRRRSDLILVYDYMPNCSLDKYIFSSDLDSQNPPKPLLSWRQRFHILKGVASALLYLHEEWEHVVIHRDVKASNVLLDGDLNGRLGDFGLAKLYEHGANPSTTRVVGTLGYLAPELTRTGKATTSTDVFAFGALVLEVVCGRRPIEPKASPEELVLVDWVWGLWAAARWTEVVDKRLKGEYDRLEAEVALKVGLMCSHPAASVRPRMREVVRYLDGVEMPEVTRLPEEYEEKKLQAGFDDYVDSYSASSSFEKASECSVVVGVEEGVVGPFDCSQLSFLSREMVQ</sequence>
<keyword evidence="1" id="KW-0808">Transferase</keyword>
<reference evidence="2" key="1">
    <citation type="journal article" date="2022" name="Nat. Commun.">
        <title>Chromosome evolution and the genetic basis of agronomically important traits in greater yam.</title>
        <authorList>
            <person name="Bredeson J.V."/>
            <person name="Lyons J.B."/>
            <person name="Oniyinde I.O."/>
            <person name="Okereke N.R."/>
            <person name="Kolade O."/>
            <person name="Nnabue I."/>
            <person name="Nwadili C.O."/>
            <person name="Hribova E."/>
            <person name="Parker M."/>
            <person name="Nwogha J."/>
            <person name="Shu S."/>
            <person name="Carlson J."/>
            <person name="Kariba R."/>
            <person name="Muthemba S."/>
            <person name="Knop K."/>
            <person name="Barton G.J."/>
            <person name="Sherwood A.V."/>
            <person name="Lopez-Montes A."/>
            <person name="Asiedu R."/>
            <person name="Jamnadass R."/>
            <person name="Muchugi A."/>
            <person name="Goodstein D."/>
            <person name="Egesi C.N."/>
            <person name="Featherston J."/>
            <person name="Asfaw A."/>
            <person name="Simpson G.G."/>
            <person name="Dolezel J."/>
            <person name="Hendre P.S."/>
            <person name="Van Deynze A."/>
            <person name="Kumar P.L."/>
            <person name="Obidiegwu J.E."/>
            <person name="Bhattacharjee R."/>
            <person name="Rokhsar D.S."/>
        </authorList>
    </citation>
    <scope>NUCLEOTIDE SEQUENCE [LARGE SCALE GENOMIC DNA]</scope>
    <source>
        <strain evidence="2">cv. TDa95/00328</strain>
    </source>
</reference>
<comment type="caution">
    <text evidence="1">The sequence shown here is derived from an EMBL/GenBank/DDBJ whole genome shotgun (WGS) entry which is preliminary data.</text>
</comment>
<protein>
    <submittedName>
        <fullName evidence="1">Non-specific serine/threonine protein kinase protein</fullName>
        <ecNumber evidence="1">2.7.11.1</ecNumber>
    </submittedName>
</protein>
<keyword evidence="2" id="KW-1185">Reference proteome</keyword>
<dbReference type="Proteomes" id="UP000827976">
    <property type="component" value="Chromosome 12"/>
</dbReference>
<evidence type="ECO:0000313" key="1">
    <source>
        <dbReference type="EMBL" id="KAH7667939.1"/>
    </source>
</evidence>
<proteinExistence type="predicted"/>
<evidence type="ECO:0000313" key="2">
    <source>
        <dbReference type="Proteomes" id="UP000827976"/>
    </source>
</evidence>
<organism evidence="1 2">
    <name type="scientific">Dioscorea alata</name>
    <name type="common">Purple yam</name>
    <dbReference type="NCBI Taxonomy" id="55571"/>
    <lineage>
        <taxon>Eukaryota</taxon>
        <taxon>Viridiplantae</taxon>
        <taxon>Streptophyta</taxon>
        <taxon>Embryophyta</taxon>
        <taxon>Tracheophyta</taxon>
        <taxon>Spermatophyta</taxon>
        <taxon>Magnoliopsida</taxon>
        <taxon>Liliopsida</taxon>
        <taxon>Dioscoreales</taxon>
        <taxon>Dioscoreaceae</taxon>
        <taxon>Dioscorea</taxon>
    </lineage>
</organism>
<dbReference type="EMBL" id="CM037022">
    <property type="protein sequence ID" value="KAH7667939.1"/>
    <property type="molecule type" value="Genomic_DNA"/>
</dbReference>